<dbReference type="EMBL" id="MOOB01000013">
    <property type="protein sequence ID" value="OQE89684.1"/>
    <property type="molecule type" value="Genomic_DNA"/>
</dbReference>
<feature type="domain" description="Chromo" evidence="2">
    <location>
        <begin position="55"/>
        <end position="101"/>
    </location>
</feature>
<dbReference type="SUPFAM" id="SSF54160">
    <property type="entry name" value="Chromo domain-like"/>
    <property type="match status" value="1"/>
</dbReference>
<comment type="caution">
    <text evidence="3">The sequence shown here is derived from an EMBL/GenBank/DDBJ whole genome shotgun (WGS) entry which is preliminary data.</text>
</comment>
<accession>A0A1V6YQU5</accession>
<evidence type="ECO:0000256" key="1">
    <source>
        <dbReference type="ARBA" id="ARBA00011353"/>
    </source>
</evidence>
<dbReference type="Gene3D" id="2.40.50.40">
    <property type="match status" value="1"/>
</dbReference>
<dbReference type="AlphaFoldDB" id="A0A1V6YQU5"/>
<evidence type="ECO:0000313" key="3">
    <source>
        <dbReference type="EMBL" id="OQE89684.1"/>
    </source>
</evidence>
<evidence type="ECO:0000259" key="2">
    <source>
        <dbReference type="Pfam" id="PF00385"/>
    </source>
</evidence>
<sequence length="117" mass="13829">MIFSESLFNHKGLLPIQWSWCNIWSVHISKGKCRRPEPPSTFDPRFPQDTNRADVDAVHNMRYRGRGRGRCKQYLVRWSGLGNEHLEWLDEDNLIGAEEKELEYLRDVLRHAEIPPN</sequence>
<gene>
    <name evidence="3" type="ORF">PENNAL_c0013G07470</name>
</gene>
<dbReference type="Proteomes" id="UP000191691">
    <property type="component" value="Unassembled WGS sequence"/>
</dbReference>
<dbReference type="InterPro" id="IPR016197">
    <property type="entry name" value="Chromo-like_dom_sf"/>
</dbReference>
<keyword evidence="4" id="KW-1185">Reference proteome</keyword>
<evidence type="ECO:0000313" key="4">
    <source>
        <dbReference type="Proteomes" id="UP000191691"/>
    </source>
</evidence>
<dbReference type="InterPro" id="IPR023780">
    <property type="entry name" value="Chromo_domain"/>
</dbReference>
<protein>
    <recommendedName>
        <fullName evidence="2">Chromo domain-containing protein</fullName>
    </recommendedName>
</protein>
<organism evidence="3 4">
    <name type="scientific">Penicillium nalgiovense</name>
    <dbReference type="NCBI Taxonomy" id="60175"/>
    <lineage>
        <taxon>Eukaryota</taxon>
        <taxon>Fungi</taxon>
        <taxon>Dikarya</taxon>
        <taxon>Ascomycota</taxon>
        <taxon>Pezizomycotina</taxon>
        <taxon>Eurotiomycetes</taxon>
        <taxon>Eurotiomycetidae</taxon>
        <taxon>Eurotiales</taxon>
        <taxon>Aspergillaceae</taxon>
        <taxon>Penicillium</taxon>
    </lineage>
</organism>
<dbReference type="Pfam" id="PF00385">
    <property type="entry name" value="Chromo"/>
    <property type="match status" value="1"/>
</dbReference>
<proteinExistence type="predicted"/>
<name>A0A1V6YQU5_PENNA</name>
<comment type="subunit">
    <text evidence="1">Component of the NuA4 histone acetyltransferase complex.</text>
</comment>
<reference evidence="4" key="1">
    <citation type="journal article" date="2017" name="Nat. Microbiol.">
        <title>Global analysis of biosynthetic gene clusters reveals vast potential of secondary metabolite production in Penicillium species.</title>
        <authorList>
            <person name="Nielsen J.C."/>
            <person name="Grijseels S."/>
            <person name="Prigent S."/>
            <person name="Ji B."/>
            <person name="Dainat J."/>
            <person name="Nielsen K.F."/>
            <person name="Frisvad J.C."/>
            <person name="Workman M."/>
            <person name="Nielsen J."/>
        </authorList>
    </citation>
    <scope>NUCLEOTIDE SEQUENCE [LARGE SCALE GENOMIC DNA]</scope>
    <source>
        <strain evidence="4">IBT 13039</strain>
    </source>
</reference>